<keyword evidence="1" id="KW-0732">Signal</keyword>
<name>A0ABV5IP52_9ACTN</name>
<keyword evidence="3" id="KW-1185">Reference proteome</keyword>
<sequence length="99" mass="10225">MRTRKWALPAATMLTTALLAGFAPAAYAVPDGCTTSVNGSTAESRCTGGTGQHQVAITVLHVNPSVGYVYNIGPWVSPGQVSSASIPPGTIISIRVNKR</sequence>
<dbReference type="Proteomes" id="UP001589647">
    <property type="component" value="Unassembled WGS sequence"/>
</dbReference>
<organism evidence="2 3">
    <name type="scientific">Nonomuraea spiralis</name>
    <dbReference type="NCBI Taxonomy" id="46182"/>
    <lineage>
        <taxon>Bacteria</taxon>
        <taxon>Bacillati</taxon>
        <taxon>Actinomycetota</taxon>
        <taxon>Actinomycetes</taxon>
        <taxon>Streptosporangiales</taxon>
        <taxon>Streptosporangiaceae</taxon>
        <taxon>Nonomuraea</taxon>
    </lineage>
</organism>
<dbReference type="RefSeq" id="WP_125644438.1">
    <property type="nucleotide sequence ID" value="NZ_BMRC01000017.1"/>
</dbReference>
<accession>A0ABV5IP52</accession>
<gene>
    <name evidence="2" type="ORF">ACFFV7_34415</name>
</gene>
<proteinExistence type="predicted"/>
<feature type="chain" id="PRO_5046044082" evidence="1">
    <location>
        <begin position="29"/>
        <end position="99"/>
    </location>
</feature>
<evidence type="ECO:0000313" key="2">
    <source>
        <dbReference type="EMBL" id="MFB9206333.1"/>
    </source>
</evidence>
<evidence type="ECO:0000313" key="3">
    <source>
        <dbReference type="Proteomes" id="UP001589647"/>
    </source>
</evidence>
<dbReference type="EMBL" id="JBHMEI010000037">
    <property type="protein sequence ID" value="MFB9206333.1"/>
    <property type="molecule type" value="Genomic_DNA"/>
</dbReference>
<protein>
    <submittedName>
        <fullName evidence="2">Uncharacterized protein</fullName>
    </submittedName>
</protein>
<evidence type="ECO:0000256" key="1">
    <source>
        <dbReference type="SAM" id="SignalP"/>
    </source>
</evidence>
<comment type="caution">
    <text evidence="2">The sequence shown here is derived from an EMBL/GenBank/DDBJ whole genome shotgun (WGS) entry which is preliminary data.</text>
</comment>
<feature type="signal peptide" evidence="1">
    <location>
        <begin position="1"/>
        <end position="28"/>
    </location>
</feature>
<reference evidence="2 3" key="1">
    <citation type="submission" date="2024-09" db="EMBL/GenBank/DDBJ databases">
        <authorList>
            <person name="Sun Q."/>
            <person name="Mori K."/>
        </authorList>
    </citation>
    <scope>NUCLEOTIDE SEQUENCE [LARGE SCALE GENOMIC DNA]</scope>
    <source>
        <strain evidence="2 3">CCM 3426</strain>
    </source>
</reference>